<keyword evidence="9" id="KW-1185">Reference proteome</keyword>
<sequence length="549" mass="61365">MKLELRGSEHSDIMEEETEESYENGGSSGSRLGTRAPVTPETQARRDAFKKMKKSNHSEKSMDFDDLLPHVGEFGKYQRLLIFLICLPACIPCGFHAFNQLFMSPVPPHWCRVPELENTGLSLEEIRNLTIPFIGGRYSQCSRYLVKNFSGIVSPDPSWPIVPCSHGWLFNTTQIFSSIVIDYNLVCDKAIYPTIGLSALNVGGIIGVYIFGSISDRFGRRVSFLVCLAIEQIFGLLTAFAPDFWSWTGCRFLVGLTVPAIYQIPFIIFTARPSFAALELVGPSYRSFVTVMTCLFYVGGMLLLAGVAYLVRDWVHLCLVTSLPFFAYVIYWWFLPESPRWLLAQGRLLEASTILKKMAEVNKTELPQSFLQQLKDRMLAQQAISVSSANKHTQAGFCSACKTPNMRMKAILITIVWFANETVYVGLSYYGPAMGDNEYLSFFLACAVEVPSYLLCWIVMDRWGRRWILGVGMIVGGIFAICTVLMPEDASVATLILYLVAKFAESAAFLIIYPFAAELYPTEIRGVGIGFSAYVGGLGLVIIPFINYL</sequence>
<evidence type="ECO:0000256" key="1">
    <source>
        <dbReference type="ARBA" id="ARBA00004141"/>
    </source>
</evidence>
<evidence type="ECO:0000259" key="7">
    <source>
        <dbReference type="PROSITE" id="PS50850"/>
    </source>
</evidence>
<dbReference type="InterPro" id="IPR036259">
    <property type="entry name" value="MFS_trans_sf"/>
</dbReference>
<dbReference type="PANTHER" id="PTHR24064">
    <property type="entry name" value="SOLUTE CARRIER FAMILY 22 MEMBER"/>
    <property type="match status" value="1"/>
</dbReference>
<dbReference type="EMBL" id="JAXCGZ010011870">
    <property type="protein sequence ID" value="KAK7074009.1"/>
    <property type="molecule type" value="Genomic_DNA"/>
</dbReference>
<dbReference type="SUPFAM" id="SSF103473">
    <property type="entry name" value="MFS general substrate transporter"/>
    <property type="match status" value="1"/>
</dbReference>
<dbReference type="InterPro" id="IPR005828">
    <property type="entry name" value="MFS_sugar_transport-like"/>
</dbReference>
<feature type="transmembrane region" description="Helical" evidence="6">
    <location>
        <begin position="222"/>
        <end position="241"/>
    </location>
</feature>
<feature type="transmembrane region" description="Helical" evidence="6">
    <location>
        <begin position="410"/>
        <end position="427"/>
    </location>
</feature>
<evidence type="ECO:0000256" key="2">
    <source>
        <dbReference type="ARBA" id="ARBA00022692"/>
    </source>
</evidence>
<feature type="transmembrane region" description="Helical" evidence="6">
    <location>
        <begin position="190"/>
        <end position="210"/>
    </location>
</feature>
<organism evidence="8 9">
    <name type="scientific">Halocaridina rubra</name>
    <name type="common">Hawaiian red shrimp</name>
    <dbReference type="NCBI Taxonomy" id="373956"/>
    <lineage>
        <taxon>Eukaryota</taxon>
        <taxon>Metazoa</taxon>
        <taxon>Ecdysozoa</taxon>
        <taxon>Arthropoda</taxon>
        <taxon>Crustacea</taxon>
        <taxon>Multicrustacea</taxon>
        <taxon>Malacostraca</taxon>
        <taxon>Eumalacostraca</taxon>
        <taxon>Eucarida</taxon>
        <taxon>Decapoda</taxon>
        <taxon>Pleocyemata</taxon>
        <taxon>Caridea</taxon>
        <taxon>Atyoidea</taxon>
        <taxon>Atyidae</taxon>
        <taxon>Halocaridina</taxon>
    </lineage>
</organism>
<dbReference type="PROSITE" id="PS50850">
    <property type="entry name" value="MFS"/>
    <property type="match status" value="1"/>
</dbReference>
<dbReference type="GO" id="GO:0022857">
    <property type="term" value="F:transmembrane transporter activity"/>
    <property type="evidence" value="ECO:0007669"/>
    <property type="project" value="InterPro"/>
</dbReference>
<evidence type="ECO:0000313" key="8">
    <source>
        <dbReference type="EMBL" id="KAK7074009.1"/>
    </source>
</evidence>
<feature type="compositionally biased region" description="Basic and acidic residues" evidence="5">
    <location>
        <begin position="1"/>
        <end position="13"/>
    </location>
</feature>
<feature type="transmembrane region" description="Helical" evidence="6">
    <location>
        <begin position="314"/>
        <end position="335"/>
    </location>
</feature>
<feature type="transmembrane region" description="Helical" evidence="6">
    <location>
        <begin position="261"/>
        <end position="281"/>
    </location>
</feature>
<name>A0AAN8X6V3_HALRR</name>
<keyword evidence="2 6" id="KW-0812">Transmembrane</keyword>
<evidence type="ECO:0000313" key="9">
    <source>
        <dbReference type="Proteomes" id="UP001381693"/>
    </source>
</evidence>
<evidence type="ECO:0000256" key="3">
    <source>
        <dbReference type="ARBA" id="ARBA00022989"/>
    </source>
</evidence>
<dbReference type="Proteomes" id="UP001381693">
    <property type="component" value="Unassembled WGS sequence"/>
</dbReference>
<evidence type="ECO:0000256" key="4">
    <source>
        <dbReference type="ARBA" id="ARBA00023136"/>
    </source>
</evidence>
<feature type="region of interest" description="Disordered" evidence="5">
    <location>
        <begin position="1"/>
        <end position="57"/>
    </location>
</feature>
<feature type="transmembrane region" description="Helical" evidence="6">
    <location>
        <begin position="527"/>
        <end position="546"/>
    </location>
</feature>
<dbReference type="Gene3D" id="1.20.1250.20">
    <property type="entry name" value="MFS general substrate transporter like domains"/>
    <property type="match status" value="1"/>
</dbReference>
<dbReference type="Pfam" id="PF00083">
    <property type="entry name" value="Sugar_tr"/>
    <property type="match status" value="1"/>
</dbReference>
<feature type="transmembrane region" description="Helical" evidence="6">
    <location>
        <begin position="439"/>
        <end position="460"/>
    </location>
</feature>
<feature type="transmembrane region" description="Helical" evidence="6">
    <location>
        <begin position="288"/>
        <end position="308"/>
    </location>
</feature>
<gene>
    <name evidence="8" type="ORF">SK128_011647</name>
</gene>
<proteinExistence type="predicted"/>
<dbReference type="CDD" id="cd17317">
    <property type="entry name" value="MFS_SLC22"/>
    <property type="match status" value="1"/>
</dbReference>
<dbReference type="InterPro" id="IPR020846">
    <property type="entry name" value="MFS_dom"/>
</dbReference>
<evidence type="ECO:0000256" key="5">
    <source>
        <dbReference type="SAM" id="MobiDB-lite"/>
    </source>
</evidence>
<comment type="subcellular location">
    <subcellularLocation>
        <location evidence="1">Membrane</location>
        <topology evidence="1">Multi-pass membrane protein</topology>
    </subcellularLocation>
</comment>
<feature type="compositionally biased region" description="Basic and acidic residues" evidence="5">
    <location>
        <begin position="43"/>
        <end position="57"/>
    </location>
</feature>
<feature type="transmembrane region" description="Helical" evidence="6">
    <location>
        <begin position="80"/>
        <end position="98"/>
    </location>
</feature>
<comment type="caution">
    <text evidence="8">The sequence shown here is derived from an EMBL/GenBank/DDBJ whole genome shotgun (WGS) entry which is preliminary data.</text>
</comment>
<keyword evidence="3 6" id="KW-1133">Transmembrane helix</keyword>
<dbReference type="AlphaFoldDB" id="A0AAN8X6V3"/>
<dbReference type="GO" id="GO:0016020">
    <property type="term" value="C:membrane"/>
    <property type="evidence" value="ECO:0007669"/>
    <property type="project" value="UniProtKB-SubCell"/>
</dbReference>
<feature type="transmembrane region" description="Helical" evidence="6">
    <location>
        <begin position="467"/>
        <end position="486"/>
    </location>
</feature>
<feature type="transmembrane region" description="Helical" evidence="6">
    <location>
        <begin position="492"/>
        <end position="515"/>
    </location>
</feature>
<keyword evidence="4 6" id="KW-0472">Membrane</keyword>
<protein>
    <recommendedName>
        <fullName evidence="7">Major facilitator superfamily (MFS) profile domain-containing protein</fullName>
    </recommendedName>
</protein>
<feature type="non-terminal residue" evidence="8">
    <location>
        <position position="549"/>
    </location>
</feature>
<evidence type="ECO:0000256" key="6">
    <source>
        <dbReference type="SAM" id="Phobius"/>
    </source>
</evidence>
<feature type="domain" description="Major facilitator superfamily (MFS) profile" evidence="7">
    <location>
        <begin position="128"/>
        <end position="549"/>
    </location>
</feature>
<accession>A0AAN8X6V3</accession>
<reference evidence="8 9" key="1">
    <citation type="submission" date="2023-11" db="EMBL/GenBank/DDBJ databases">
        <title>Halocaridina rubra genome assembly.</title>
        <authorList>
            <person name="Smith C."/>
        </authorList>
    </citation>
    <scope>NUCLEOTIDE SEQUENCE [LARGE SCALE GENOMIC DNA]</scope>
    <source>
        <strain evidence="8">EP-1</strain>
        <tissue evidence="8">Whole</tissue>
    </source>
</reference>